<protein>
    <submittedName>
        <fullName evidence="2">Uncharacterized protein</fullName>
    </submittedName>
</protein>
<sequence>MELAGVERRAAPVALPVIAIIGALPIWIWRFLGREEIEKVIFRAAHWLRFWAKLQKCED</sequence>
<keyword evidence="1" id="KW-0472">Membrane</keyword>
<keyword evidence="3" id="KW-1185">Reference proteome</keyword>
<reference evidence="3" key="2">
    <citation type="submission" date="2013-12" db="EMBL/GenBank/DDBJ databases">
        <authorList>
            <person name="Yu Y."/>
            <person name="Lee S."/>
            <person name="de Baynast K."/>
            <person name="Wissotski M."/>
            <person name="Liu L."/>
            <person name="Talag J."/>
            <person name="Goicoechea J."/>
            <person name="Angelova A."/>
            <person name="Jetty R."/>
            <person name="Kudrna D."/>
            <person name="Golser W."/>
            <person name="Rivera L."/>
            <person name="Zhang J."/>
            <person name="Wing R."/>
        </authorList>
    </citation>
    <scope>NUCLEOTIDE SEQUENCE</scope>
</reference>
<dbReference type="HOGENOM" id="CLU_2964148_0_0_1"/>
<evidence type="ECO:0000313" key="3">
    <source>
        <dbReference type="Proteomes" id="UP000032180"/>
    </source>
</evidence>
<evidence type="ECO:0000313" key="2">
    <source>
        <dbReference type="EnsemblPlants" id="LPERR02G07130.1"/>
    </source>
</evidence>
<dbReference type="Proteomes" id="UP000032180">
    <property type="component" value="Chromosome 2"/>
</dbReference>
<dbReference type="AlphaFoldDB" id="A0A0D9VDM3"/>
<dbReference type="Gramene" id="LPERR02G07130.1">
    <property type="protein sequence ID" value="LPERR02G07130.1"/>
    <property type="gene ID" value="LPERR02G07130"/>
</dbReference>
<dbReference type="EnsemblPlants" id="LPERR02G07130.1">
    <property type="protein sequence ID" value="LPERR02G07130.1"/>
    <property type="gene ID" value="LPERR02G07130"/>
</dbReference>
<accession>A0A0D9VDM3</accession>
<feature type="transmembrane region" description="Helical" evidence="1">
    <location>
        <begin position="13"/>
        <end position="32"/>
    </location>
</feature>
<keyword evidence="1" id="KW-1133">Transmembrane helix</keyword>
<name>A0A0D9VDM3_9ORYZ</name>
<organism evidence="2 3">
    <name type="scientific">Leersia perrieri</name>
    <dbReference type="NCBI Taxonomy" id="77586"/>
    <lineage>
        <taxon>Eukaryota</taxon>
        <taxon>Viridiplantae</taxon>
        <taxon>Streptophyta</taxon>
        <taxon>Embryophyta</taxon>
        <taxon>Tracheophyta</taxon>
        <taxon>Spermatophyta</taxon>
        <taxon>Magnoliopsida</taxon>
        <taxon>Liliopsida</taxon>
        <taxon>Poales</taxon>
        <taxon>Poaceae</taxon>
        <taxon>BOP clade</taxon>
        <taxon>Oryzoideae</taxon>
        <taxon>Oryzeae</taxon>
        <taxon>Oryzinae</taxon>
        <taxon>Leersia</taxon>
    </lineage>
</organism>
<proteinExistence type="predicted"/>
<reference evidence="2" key="3">
    <citation type="submission" date="2015-04" db="UniProtKB">
        <authorList>
            <consortium name="EnsemblPlants"/>
        </authorList>
    </citation>
    <scope>IDENTIFICATION</scope>
</reference>
<reference evidence="2 3" key="1">
    <citation type="submission" date="2012-08" db="EMBL/GenBank/DDBJ databases">
        <title>Oryza genome evolution.</title>
        <authorList>
            <person name="Wing R.A."/>
        </authorList>
    </citation>
    <scope>NUCLEOTIDE SEQUENCE</scope>
</reference>
<keyword evidence="1" id="KW-0812">Transmembrane</keyword>
<evidence type="ECO:0000256" key="1">
    <source>
        <dbReference type="SAM" id="Phobius"/>
    </source>
</evidence>